<dbReference type="RefSeq" id="WP_012222472.1">
    <property type="nucleotide sequence ID" value="NC_010125.1"/>
</dbReference>
<dbReference type="STRING" id="272568.GDI0233"/>
<dbReference type="eggNOG" id="COG0451">
    <property type="taxonomic scope" value="Bacteria"/>
</dbReference>
<dbReference type="AlphaFoldDB" id="A9H2N4"/>
<gene>
    <name evidence="1" type="ordered locus">GDI0233</name>
</gene>
<evidence type="ECO:0000313" key="1">
    <source>
        <dbReference type="EMBL" id="CAP54176.1"/>
    </source>
</evidence>
<dbReference type="EMBL" id="AM889285">
    <property type="protein sequence ID" value="CAP54176.1"/>
    <property type="molecule type" value="Genomic_DNA"/>
</dbReference>
<organism evidence="1 2">
    <name type="scientific">Gluconacetobacter diazotrophicus (strain ATCC 49037 / DSM 5601 / CCUG 37298 / CIP 103539 / LMG 7603 / PAl5)</name>
    <dbReference type="NCBI Taxonomy" id="272568"/>
    <lineage>
        <taxon>Bacteria</taxon>
        <taxon>Pseudomonadati</taxon>
        <taxon>Pseudomonadota</taxon>
        <taxon>Alphaproteobacteria</taxon>
        <taxon>Acetobacterales</taxon>
        <taxon>Acetobacteraceae</taxon>
        <taxon>Gluconacetobacter</taxon>
    </lineage>
</organism>
<reference evidence="1 2" key="1">
    <citation type="journal article" date="2009" name="BMC Genomics">
        <title>Complete genome sequence of the sugarcane nitrogen-fixing endophyte Gluconacetobacter diazotrophicus Pal5.</title>
        <authorList>
            <person name="Bertalan M."/>
            <person name="Albano R."/>
            <person name="Padua V."/>
            <person name="Rouws L."/>
            <person name="Rojas C."/>
            <person name="Hemerly A."/>
            <person name="Teixeira K."/>
            <person name="Schwab S."/>
            <person name="Araujo J."/>
            <person name="Oliveira A."/>
            <person name="Franca L."/>
            <person name="Magalhaes V."/>
            <person name="Alqueres S."/>
            <person name="Cardoso A."/>
            <person name="Almeida W."/>
            <person name="Loureiro M.M."/>
            <person name="Nogueira E."/>
            <person name="Cidade D."/>
            <person name="Oliveira D."/>
            <person name="Simao T."/>
            <person name="Macedo J."/>
            <person name="Valadao A."/>
            <person name="Dreschsel M."/>
            <person name="Freitas F."/>
            <person name="Vidal M."/>
            <person name="Guedes H."/>
            <person name="Rodrigues E."/>
            <person name="Meneses C."/>
            <person name="Brioso P."/>
            <person name="Pozzer L."/>
            <person name="Figueiredo D."/>
            <person name="Montano H."/>
            <person name="Junior J."/>
            <person name="Filho G."/>
            <person name="Flores V."/>
            <person name="Ferreira B."/>
            <person name="Branco A."/>
            <person name="Gonzalez P."/>
            <person name="Guillobel H."/>
            <person name="Lemos M."/>
            <person name="Seibel L."/>
            <person name="Macedo J."/>
            <person name="Alves-Ferreira M."/>
            <person name="Sachetto-Martins G."/>
            <person name="Coelho A."/>
            <person name="Santos E."/>
            <person name="Amaral G."/>
            <person name="Neves A."/>
            <person name="Pacheco A.B."/>
            <person name="Carvalho D."/>
            <person name="Lery L."/>
            <person name="Bisch P."/>
            <person name="Rossle S.C."/>
            <person name="Urmenyi T."/>
            <person name="Kruger W.V."/>
            <person name="Martins O."/>
            <person name="Baldani J.I."/>
            <person name="Ferreira P.C."/>
        </authorList>
    </citation>
    <scope>NUCLEOTIDE SEQUENCE [LARGE SCALE GENOMIC DNA]</scope>
    <source>
        <strain evidence="2">ATCC 49037 / DSM 5601 / CCUG 37298 / CIP 103539 / LMG 7603 / PAl5</strain>
    </source>
</reference>
<dbReference type="KEGG" id="gdi:GDI0233"/>
<proteinExistence type="predicted"/>
<name>A9H2N4_GLUDA</name>
<dbReference type="Proteomes" id="UP000001176">
    <property type="component" value="Chromosome"/>
</dbReference>
<dbReference type="Gene3D" id="3.40.50.720">
    <property type="entry name" value="NAD(P)-binding Rossmann-like Domain"/>
    <property type="match status" value="1"/>
</dbReference>
<dbReference type="KEGG" id="gdj:Gdia_2301"/>
<keyword evidence="2" id="KW-1185">Reference proteome</keyword>
<sequence length="78" mass="8539">MPAARSVWAQVAARHGLAEADPDRLAPGGFGDFIFHVETDAIFDVTRARQAGFSGMHRRSDAVLIAHLDAMRARRLIP</sequence>
<dbReference type="HOGENOM" id="CLU_2617013_0_0_5"/>
<dbReference type="OrthoDB" id="9812467at2"/>
<protein>
    <submittedName>
        <fullName evidence="1">Uncharacterized protein</fullName>
    </submittedName>
</protein>
<evidence type="ECO:0000313" key="2">
    <source>
        <dbReference type="Proteomes" id="UP000001176"/>
    </source>
</evidence>
<accession>A9H2N4</accession>